<proteinExistence type="predicted"/>
<reference evidence="1 2" key="1">
    <citation type="submission" date="2021-11" db="EMBL/GenBank/DDBJ databases">
        <authorList>
            <person name="Liang Q."/>
            <person name="Mou H."/>
            <person name="Liu Z."/>
        </authorList>
    </citation>
    <scope>NUCLEOTIDE SEQUENCE [LARGE SCALE GENOMIC DNA]</scope>
    <source>
        <strain evidence="1 2">CHU3</strain>
    </source>
</reference>
<keyword evidence="2" id="KW-1185">Reference proteome</keyword>
<dbReference type="RefSeq" id="WP_263573992.1">
    <property type="nucleotide sequence ID" value="NZ_JAJIRN010000030.1"/>
</dbReference>
<protein>
    <submittedName>
        <fullName evidence="1">Uncharacterized protein</fullName>
    </submittedName>
</protein>
<name>A0ABT2YMX7_9BURK</name>
<gene>
    <name evidence="1" type="ORF">LNV07_25280</name>
</gene>
<organism evidence="1 2">
    <name type="scientific">Roseateles oligotrophus</name>
    <dbReference type="NCBI Taxonomy" id="1769250"/>
    <lineage>
        <taxon>Bacteria</taxon>
        <taxon>Pseudomonadati</taxon>
        <taxon>Pseudomonadota</taxon>
        <taxon>Betaproteobacteria</taxon>
        <taxon>Burkholderiales</taxon>
        <taxon>Sphaerotilaceae</taxon>
        <taxon>Roseateles</taxon>
    </lineage>
</organism>
<evidence type="ECO:0000313" key="1">
    <source>
        <dbReference type="EMBL" id="MCV2371413.1"/>
    </source>
</evidence>
<dbReference type="Proteomes" id="UP001209701">
    <property type="component" value="Unassembled WGS sequence"/>
</dbReference>
<accession>A0ABT2YMX7</accession>
<dbReference type="EMBL" id="JAJIRN010000030">
    <property type="protein sequence ID" value="MCV2371413.1"/>
    <property type="molecule type" value="Genomic_DNA"/>
</dbReference>
<comment type="caution">
    <text evidence="1">The sequence shown here is derived from an EMBL/GenBank/DDBJ whole genome shotgun (WGS) entry which is preliminary data.</text>
</comment>
<evidence type="ECO:0000313" key="2">
    <source>
        <dbReference type="Proteomes" id="UP001209701"/>
    </source>
</evidence>
<sequence>MASTALSLADQLQLVLDGRISLDNVSDNPENAGEPLASCFHGLQHFLMDEDIRTKDSAYLEMQESEMRKLIALLRQGADGKVLARISFLGRSSVTAF</sequence>